<proteinExistence type="predicted"/>
<keyword evidence="3 6" id="KW-0812">Transmembrane</keyword>
<evidence type="ECO:0000256" key="5">
    <source>
        <dbReference type="ARBA" id="ARBA00023136"/>
    </source>
</evidence>
<feature type="transmembrane region" description="Helical" evidence="6">
    <location>
        <begin position="148"/>
        <end position="172"/>
    </location>
</feature>
<feature type="transmembrane region" description="Helical" evidence="6">
    <location>
        <begin position="68"/>
        <end position="90"/>
    </location>
</feature>
<dbReference type="Proteomes" id="UP001387100">
    <property type="component" value="Unassembled WGS sequence"/>
</dbReference>
<keyword evidence="5 6" id="KW-0472">Membrane</keyword>
<evidence type="ECO:0000256" key="4">
    <source>
        <dbReference type="ARBA" id="ARBA00022989"/>
    </source>
</evidence>
<evidence type="ECO:0000256" key="3">
    <source>
        <dbReference type="ARBA" id="ARBA00022692"/>
    </source>
</evidence>
<feature type="transmembrane region" description="Helical" evidence="6">
    <location>
        <begin position="184"/>
        <end position="204"/>
    </location>
</feature>
<dbReference type="InterPro" id="IPR001123">
    <property type="entry name" value="LeuE-type"/>
</dbReference>
<dbReference type="PANTHER" id="PTHR30086:SF20">
    <property type="entry name" value="ARGININE EXPORTER PROTEIN ARGO-RELATED"/>
    <property type="match status" value="1"/>
</dbReference>
<evidence type="ECO:0000313" key="7">
    <source>
        <dbReference type="EMBL" id="MEJ5943767.1"/>
    </source>
</evidence>
<feature type="transmembrane region" description="Helical" evidence="6">
    <location>
        <begin position="40"/>
        <end position="62"/>
    </location>
</feature>
<evidence type="ECO:0000256" key="6">
    <source>
        <dbReference type="SAM" id="Phobius"/>
    </source>
</evidence>
<keyword evidence="2" id="KW-1003">Cell membrane</keyword>
<name>A0ABU8RFD8_9ACTN</name>
<evidence type="ECO:0000256" key="2">
    <source>
        <dbReference type="ARBA" id="ARBA00022475"/>
    </source>
</evidence>
<keyword evidence="8" id="KW-1185">Reference proteome</keyword>
<dbReference type="RefSeq" id="WP_339573159.1">
    <property type="nucleotide sequence ID" value="NZ_JBBIAA010000001.1"/>
</dbReference>
<reference evidence="7 8" key="1">
    <citation type="journal article" date="2017" name="Int. J. Syst. Evol. Microbiol.">
        <title>Pseudokineococcus basanitobsidens sp. nov., isolated from volcanic rock.</title>
        <authorList>
            <person name="Lee D.W."/>
            <person name="Park M.Y."/>
            <person name="Kim J.J."/>
            <person name="Kim B.S."/>
        </authorList>
    </citation>
    <scope>NUCLEOTIDE SEQUENCE [LARGE SCALE GENOMIC DNA]</scope>
    <source>
        <strain evidence="7 8">DSM 103726</strain>
    </source>
</reference>
<gene>
    <name evidence="7" type="ORF">WDZ17_00475</name>
</gene>
<accession>A0ABU8RFD8</accession>
<evidence type="ECO:0000256" key="1">
    <source>
        <dbReference type="ARBA" id="ARBA00004651"/>
    </source>
</evidence>
<protein>
    <submittedName>
        <fullName evidence="7">LysE family transporter</fullName>
    </submittedName>
</protein>
<dbReference type="Pfam" id="PF01810">
    <property type="entry name" value="LysE"/>
    <property type="match status" value="1"/>
</dbReference>
<dbReference type="PANTHER" id="PTHR30086">
    <property type="entry name" value="ARGININE EXPORTER PROTEIN ARGO"/>
    <property type="match status" value="1"/>
</dbReference>
<keyword evidence="4 6" id="KW-1133">Transmembrane helix</keyword>
<sequence>MDLPALLAGLGLGLSLIVAIGAQNAFVLRQGLRGKHVGAVVALCTASDVVLVAAGVGGVGGLVQQAPWALVAVRVAGAFFLLGYAGHALARALRSADEALLPSRAPERGTLAGALGTAAALTWLNPHVYLDTVVLLGSLSGTHGDGRWWFGAGAALASALWFTALGHGARFLRPLFARPGAWRVLDGLIAVVMVVLALSLVVGLGR</sequence>
<evidence type="ECO:0000313" key="8">
    <source>
        <dbReference type="Proteomes" id="UP001387100"/>
    </source>
</evidence>
<feature type="transmembrane region" description="Helical" evidence="6">
    <location>
        <begin position="6"/>
        <end position="28"/>
    </location>
</feature>
<comment type="subcellular location">
    <subcellularLocation>
        <location evidence="1">Cell membrane</location>
        <topology evidence="1">Multi-pass membrane protein</topology>
    </subcellularLocation>
</comment>
<comment type="caution">
    <text evidence="7">The sequence shown here is derived from an EMBL/GenBank/DDBJ whole genome shotgun (WGS) entry which is preliminary data.</text>
</comment>
<organism evidence="7 8">
    <name type="scientific">Pseudokineococcus basanitobsidens</name>
    <dbReference type="NCBI Taxonomy" id="1926649"/>
    <lineage>
        <taxon>Bacteria</taxon>
        <taxon>Bacillati</taxon>
        <taxon>Actinomycetota</taxon>
        <taxon>Actinomycetes</taxon>
        <taxon>Kineosporiales</taxon>
        <taxon>Kineosporiaceae</taxon>
        <taxon>Pseudokineococcus</taxon>
    </lineage>
</organism>
<dbReference type="EMBL" id="JBBIAA010000001">
    <property type="protein sequence ID" value="MEJ5943767.1"/>
    <property type="molecule type" value="Genomic_DNA"/>
</dbReference>